<evidence type="ECO:0000313" key="2">
    <source>
        <dbReference type="Proteomes" id="UP001642484"/>
    </source>
</evidence>
<gene>
    <name evidence="1" type="ORF">CCMP2556_LOCUS24996</name>
</gene>
<organism evidence="1 2">
    <name type="scientific">Durusdinium trenchii</name>
    <dbReference type="NCBI Taxonomy" id="1381693"/>
    <lineage>
        <taxon>Eukaryota</taxon>
        <taxon>Sar</taxon>
        <taxon>Alveolata</taxon>
        <taxon>Dinophyceae</taxon>
        <taxon>Suessiales</taxon>
        <taxon>Symbiodiniaceae</taxon>
        <taxon>Durusdinium</taxon>
    </lineage>
</organism>
<reference evidence="1 2" key="1">
    <citation type="submission" date="2024-02" db="EMBL/GenBank/DDBJ databases">
        <authorList>
            <person name="Chen Y."/>
            <person name="Shah S."/>
            <person name="Dougan E. K."/>
            <person name="Thang M."/>
            <person name="Chan C."/>
        </authorList>
    </citation>
    <scope>NUCLEOTIDE SEQUENCE [LARGE SCALE GENOMIC DNA]</scope>
</reference>
<comment type="caution">
    <text evidence="1">The sequence shown here is derived from an EMBL/GenBank/DDBJ whole genome shotgun (WGS) entry which is preliminary data.</text>
</comment>
<protein>
    <submittedName>
        <fullName evidence="1">Uncharacterized protein</fullName>
    </submittedName>
</protein>
<name>A0ABP0MEL5_9DINO</name>
<accession>A0ABP0MEL5</accession>
<evidence type="ECO:0000313" key="1">
    <source>
        <dbReference type="EMBL" id="CAK9048549.1"/>
    </source>
</evidence>
<keyword evidence="2" id="KW-1185">Reference proteome</keyword>
<dbReference type="Proteomes" id="UP001642484">
    <property type="component" value="Unassembled WGS sequence"/>
</dbReference>
<dbReference type="EMBL" id="CAXAMN010016602">
    <property type="protein sequence ID" value="CAK9048549.1"/>
    <property type="molecule type" value="Genomic_DNA"/>
</dbReference>
<sequence length="272" mass="30190">MEKLYGSHPLFKGVPGLSVCSIKLDTLHTLDLGASAYCFGSVLWSILNQLPGTNRASACLKCFLTSTPGVGQLYDDQGAPASNRMKHLTMADLGGGGDSYPCLKHIKAAKVRAFSPVCVALCKMYQEDRHGKHRLAMVVALDKAYKILGKTWQEWDGEAKKDFQVAMCTFLSHYSWLAEDSMHAGRNLYSLVQKHHLLCHLSTTVGEYFHPSLAHTYGSESFMGICVRMGSSCTRGTPGHKVPLKILEKFRLVFHLFLEGHITMEMEAMDEE</sequence>
<proteinExistence type="predicted"/>